<dbReference type="Proteomes" id="UP001189429">
    <property type="component" value="Unassembled WGS sequence"/>
</dbReference>
<name>A0ABN9RHR9_9DINO</name>
<feature type="region of interest" description="Disordered" evidence="1">
    <location>
        <begin position="183"/>
        <end position="205"/>
    </location>
</feature>
<sequence>MRLGACQGAAATGEAAPGREGSDHALDELAKAQGPAAAAPATWARAWLLPAPRPARHVAPASPAKAAPAARRAEAPLEPAAAEDLWLPMSVRRASCRLLPPSLQAHLDKAARQTETAVGVLLPATVAVLLPPGVRGPGAVQLEASGLRHPSDLAGWFGVADGSELGLVQLAAAACHGPAGLGAGRRRASGEGPVPGAPPAPAGAVAAGPRISPSWSMQLVEVSEMDDDEKLDVVVPGARMWPLHDPMLTEALLLNVALERASGIRNVCRLCRGDEFPRLLRVHYGEEAAFVFAWQSHYIHSLALFLAASLPFIVHRTMLGRGAVSQALLPQCLLSVLFGALVTEGWRHRAECLRQAWRAHADPLAQWRQLVCRAQICGAQRRAGLLSAAPSLSAPRRAAAAEEEEEEESIDVLHRQTMAVDWRETLGLAPRATTLGSGGLRVATLASLASLAGGLERVASAMHLPYLETRAKRVFKALLFTPVLLAEWLTILAFFCVLVWFEVWVIFKWGGCEKVNEGKPPEEWLCMSADQERGYVGLAFGALPSILEGIGFELLMQVSKWTAYMVTSFYSFDSREQRDLARVMVVFFLEVVGKVGFVCTLGLAFVPWWYDQSNLLCTENWDYALFGEWSLSCLKAQVPPVVRMKLFESCMKGPMLVSGLVSIGIKTLLPLLLALWRRCRTGGDLFAGCLVCQRRQTTVGKCLVAPFDFVLRACILIGGFWCRRGASPPAVVAAGSQCAPHARGAPPSAAPALARAARGAAQEARPL</sequence>
<keyword evidence="2" id="KW-0812">Transmembrane</keyword>
<proteinExistence type="predicted"/>
<evidence type="ECO:0000256" key="2">
    <source>
        <dbReference type="SAM" id="Phobius"/>
    </source>
</evidence>
<feature type="transmembrane region" description="Helical" evidence="2">
    <location>
        <begin position="477"/>
        <end position="501"/>
    </location>
</feature>
<gene>
    <name evidence="3" type="ORF">PCOR1329_LOCUS19924</name>
</gene>
<feature type="region of interest" description="Disordered" evidence="1">
    <location>
        <begin position="1"/>
        <end position="23"/>
    </location>
</feature>
<evidence type="ECO:0000256" key="1">
    <source>
        <dbReference type="SAM" id="MobiDB-lite"/>
    </source>
</evidence>
<keyword evidence="4" id="KW-1185">Reference proteome</keyword>
<organism evidence="3 4">
    <name type="scientific">Prorocentrum cordatum</name>
    <dbReference type="NCBI Taxonomy" id="2364126"/>
    <lineage>
        <taxon>Eukaryota</taxon>
        <taxon>Sar</taxon>
        <taxon>Alveolata</taxon>
        <taxon>Dinophyceae</taxon>
        <taxon>Prorocentrales</taxon>
        <taxon>Prorocentraceae</taxon>
        <taxon>Prorocentrum</taxon>
    </lineage>
</organism>
<keyword evidence="2" id="KW-1133">Transmembrane helix</keyword>
<dbReference type="EMBL" id="CAUYUJ010006412">
    <property type="protein sequence ID" value="CAK0817275.1"/>
    <property type="molecule type" value="Genomic_DNA"/>
</dbReference>
<accession>A0ABN9RHR9</accession>
<feature type="transmembrane region" description="Helical" evidence="2">
    <location>
        <begin position="585"/>
        <end position="610"/>
    </location>
</feature>
<comment type="caution">
    <text evidence="3">The sequence shown here is derived from an EMBL/GenBank/DDBJ whole genome shotgun (WGS) entry which is preliminary data.</text>
</comment>
<feature type="transmembrane region" description="Helical" evidence="2">
    <location>
        <begin position="655"/>
        <end position="676"/>
    </location>
</feature>
<evidence type="ECO:0000313" key="4">
    <source>
        <dbReference type="Proteomes" id="UP001189429"/>
    </source>
</evidence>
<evidence type="ECO:0000313" key="3">
    <source>
        <dbReference type="EMBL" id="CAK0817275.1"/>
    </source>
</evidence>
<protein>
    <submittedName>
        <fullName evidence="3">Uncharacterized protein</fullName>
    </submittedName>
</protein>
<keyword evidence="2" id="KW-0472">Membrane</keyword>
<feature type="compositionally biased region" description="Low complexity" evidence="1">
    <location>
        <begin position="1"/>
        <end position="19"/>
    </location>
</feature>
<reference evidence="3" key="1">
    <citation type="submission" date="2023-10" db="EMBL/GenBank/DDBJ databases">
        <authorList>
            <person name="Chen Y."/>
            <person name="Shah S."/>
            <person name="Dougan E. K."/>
            <person name="Thang M."/>
            <person name="Chan C."/>
        </authorList>
    </citation>
    <scope>NUCLEOTIDE SEQUENCE [LARGE SCALE GENOMIC DNA]</scope>
</reference>